<evidence type="ECO:0000313" key="3">
    <source>
        <dbReference type="Proteomes" id="UP001277761"/>
    </source>
</evidence>
<dbReference type="RefSeq" id="WP_319955990.1">
    <property type="nucleotide sequence ID" value="NZ_JAXAVX010000022.1"/>
</dbReference>
<dbReference type="PANTHER" id="PTHR43798:SF33">
    <property type="entry name" value="HYDROLASE, PUTATIVE (AFU_ORTHOLOGUE AFUA_2G14860)-RELATED"/>
    <property type="match status" value="1"/>
</dbReference>
<dbReference type="Proteomes" id="UP001277761">
    <property type="component" value="Unassembled WGS sequence"/>
</dbReference>
<proteinExistence type="predicted"/>
<gene>
    <name evidence="2" type="ORF">SK069_19745</name>
</gene>
<dbReference type="InterPro" id="IPR050266">
    <property type="entry name" value="AB_hydrolase_sf"/>
</dbReference>
<dbReference type="InterPro" id="IPR000073">
    <property type="entry name" value="AB_hydrolase_1"/>
</dbReference>
<evidence type="ECO:0000313" key="2">
    <source>
        <dbReference type="EMBL" id="MDX8153841.1"/>
    </source>
</evidence>
<sequence length="302" mass="32666">MVAGPLHAVRERVRRPRVAADGIAPAGVPEPPFPLPPARLVHVPGRGELFVRDTGEDDRPAVVLLHGWMFSADANWFTTYDAVRDAGYRVIAMDHRGHGRGLRTTEPFRLRDCADDVAALLDVLEVERPLVVGYSMGGAIAQLLARHHGERIAGIVLGATASDWQEPQMRLLWTTMAALRVLLGVAPEAFWRRGMRLFGAPDSATTTWIATELTRGSARDMAEAGRELGRYDARPWLGELALPAATIVTVDDGAVPPRKQRELAARVGGPVLEVPGDHGAVTNRAREFNVVLLSALAALGAD</sequence>
<accession>A0ABU4VSC5</accession>
<dbReference type="GO" id="GO:0016787">
    <property type="term" value="F:hydrolase activity"/>
    <property type="evidence" value="ECO:0007669"/>
    <property type="project" value="UniProtKB-KW"/>
</dbReference>
<keyword evidence="3" id="KW-1185">Reference proteome</keyword>
<comment type="caution">
    <text evidence="2">The sequence shown here is derived from an EMBL/GenBank/DDBJ whole genome shotgun (WGS) entry which is preliminary data.</text>
</comment>
<organism evidence="2 3">
    <name type="scientific">Patulibacter brassicae</name>
    <dbReference type="NCBI Taxonomy" id="1705717"/>
    <lineage>
        <taxon>Bacteria</taxon>
        <taxon>Bacillati</taxon>
        <taxon>Actinomycetota</taxon>
        <taxon>Thermoleophilia</taxon>
        <taxon>Solirubrobacterales</taxon>
        <taxon>Patulibacteraceae</taxon>
        <taxon>Patulibacter</taxon>
    </lineage>
</organism>
<dbReference type="InterPro" id="IPR029058">
    <property type="entry name" value="AB_hydrolase_fold"/>
</dbReference>
<feature type="domain" description="AB hydrolase-1" evidence="1">
    <location>
        <begin position="60"/>
        <end position="170"/>
    </location>
</feature>
<dbReference type="Gene3D" id="3.40.50.1820">
    <property type="entry name" value="alpha/beta hydrolase"/>
    <property type="match status" value="1"/>
</dbReference>
<dbReference type="EMBL" id="JAXAVX010000022">
    <property type="protein sequence ID" value="MDX8153841.1"/>
    <property type="molecule type" value="Genomic_DNA"/>
</dbReference>
<protein>
    <submittedName>
        <fullName evidence="2">Alpha/beta fold hydrolase</fullName>
    </submittedName>
</protein>
<name>A0ABU4VSC5_9ACTN</name>
<dbReference type="SUPFAM" id="SSF53474">
    <property type="entry name" value="alpha/beta-Hydrolases"/>
    <property type="match status" value="1"/>
</dbReference>
<dbReference type="PANTHER" id="PTHR43798">
    <property type="entry name" value="MONOACYLGLYCEROL LIPASE"/>
    <property type="match status" value="1"/>
</dbReference>
<reference evidence="2 3" key="1">
    <citation type="submission" date="2023-11" db="EMBL/GenBank/DDBJ databases">
        <authorList>
            <person name="Xu M."/>
            <person name="Jiang T."/>
        </authorList>
    </citation>
    <scope>NUCLEOTIDE SEQUENCE [LARGE SCALE GENOMIC DNA]</scope>
    <source>
        <strain evidence="2 3">SD</strain>
    </source>
</reference>
<dbReference type="PRINTS" id="PR00111">
    <property type="entry name" value="ABHYDROLASE"/>
</dbReference>
<dbReference type="Pfam" id="PF00561">
    <property type="entry name" value="Abhydrolase_1"/>
    <property type="match status" value="1"/>
</dbReference>
<evidence type="ECO:0000259" key="1">
    <source>
        <dbReference type="Pfam" id="PF00561"/>
    </source>
</evidence>
<keyword evidence="2" id="KW-0378">Hydrolase</keyword>